<dbReference type="OrthoDB" id="2426297at2759"/>
<reference evidence="2" key="1">
    <citation type="journal article" date="2020" name="Fungal Divers.">
        <title>Resolving the Mortierellaceae phylogeny through synthesis of multi-gene phylogenetics and phylogenomics.</title>
        <authorList>
            <person name="Vandepol N."/>
            <person name="Liber J."/>
            <person name="Desiro A."/>
            <person name="Na H."/>
            <person name="Kennedy M."/>
            <person name="Barry K."/>
            <person name="Grigoriev I.V."/>
            <person name="Miller A.N."/>
            <person name="O'Donnell K."/>
            <person name="Stajich J.E."/>
            <person name="Bonito G."/>
        </authorList>
    </citation>
    <scope>NUCLEOTIDE SEQUENCE</scope>
    <source>
        <strain evidence="2">NRRL 6426</strain>
    </source>
</reference>
<dbReference type="Proteomes" id="UP000748756">
    <property type="component" value="Unassembled WGS sequence"/>
</dbReference>
<feature type="region of interest" description="Disordered" evidence="1">
    <location>
        <begin position="61"/>
        <end position="91"/>
    </location>
</feature>
<protein>
    <submittedName>
        <fullName evidence="2">Uncharacterized protein</fullName>
    </submittedName>
</protein>
<sequence length="260" mass="28109">MSSLRNRTTHPDCNTWQDTRMHCLRVRRVVGRKHQMLRREHHTELLATTASSDNMTMYYHPKLNNDNNNSSWTTGSSSSTHSAGPGPISLHRRHNLSSERRLFLSQSSEPYSLCERSMSLSGVGAAPYAVGHSTRSYQPSDDAPLLLPLPPFIQRIDMAGSPFSPLSPSDPYATTMDESPHHRSIRSGNPFSGARTHSSGGGGSGGGGGTTTAPADMSPGGGDATEGDTPSDYTFRRRNAIVEGSEDAPKADDFPNNSPK</sequence>
<dbReference type="EMBL" id="JAAAUQ010002340">
    <property type="protein sequence ID" value="KAF9124703.1"/>
    <property type="molecule type" value="Genomic_DNA"/>
</dbReference>
<feature type="compositionally biased region" description="Low complexity" evidence="1">
    <location>
        <begin position="64"/>
        <end position="82"/>
    </location>
</feature>
<comment type="caution">
    <text evidence="2">The sequence shown here is derived from an EMBL/GenBank/DDBJ whole genome shotgun (WGS) entry which is preliminary data.</text>
</comment>
<dbReference type="AlphaFoldDB" id="A0A9P5UXK8"/>
<accession>A0A9P5UXK8</accession>
<feature type="compositionally biased region" description="Gly residues" evidence="1">
    <location>
        <begin position="199"/>
        <end position="210"/>
    </location>
</feature>
<organism evidence="2 3">
    <name type="scientific">Linnemannia schmuckeri</name>
    <dbReference type="NCBI Taxonomy" id="64567"/>
    <lineage>
        <taxon>Eukaryota</taxon>
        <taxon>Fungi</taxon>
        <taxon>Fungi incertae sedis</taxon>
        <taxon>Mucoromycota</taxon>
        <taxon>Mortierellomycotina</taxon>
        <taxon>Mortierellomycetes</taxon>
        <taxon>Mortierellales</taxon>
        <taxon>Mortierellaceae</taxon>
        <taxon>Linnemannia</taxon>
    </lineage>
</organism>
<name>A0A9P5UXK8_9FUNG</name>
<proteinExistence type="predicted"/>
<keyword evidence="3" id="KW-1185">Reference proteome</keyword>
<feature type="region of interest" description="Disordered" evidence="1">
    <location>
        <begin position="160"/>
        <end position="260"/>
    </location>
</feature>
<evidence type="ECO:0000313" key="3">
    <source>
        <dbReference type="Proteomes" id="UP000748756"/>
    </source>
</evidence>
<gene>
    <name evidence="2" type="ORF">BG015_005042</name>
</gene>
<evidence type="ECO:0000256" key="1">
    <source>
        <dbReference type="SAM" id="MobiDB-lite"/>
    </source>
</evidence>
<evidence type="ECO:0000313" key="2">
    <source>
        <dbReference type="EMBL" id="KAF9124703.1"/>
    </source>
</evidence>